<keyword evidence="6 12" id="KW-0863">Zinc-finger</keyword>
<dbReference type="FunFam" id="3.30.160.60:FF:000358">
    <property type="entry name" value="zinc finger protein 24"/>
    <property type="match status" value="2"/>
</dbReference>
<dbReference type="GO" id="GO:0000978">
    <property type="term" value="F:RNA polymerase II cis-regulatory region sequence-specific DNA binding"/>
    <property type="evidence" value="ECO:0007669"/>
    <property type="project" value="TreeGrafter"/>
</dbReference>
<comment type="function">
    <text evidence="1">May be involved in transcriptional regulation.</text>
</comment>
<reference evidence="15" key="2">
    <citation type="submission" date="2025-09" db="UniProtKB">
        <authorList>
            <consortium name="Ensembl"/>
        </authorList>
    </citation>
    <scope>IDENTIFICATION</scope>
</reference>
<dbReference type="FunFam" id="3.30.160.60:FF:000100">
    <property type="entry name" value="Zinc finger 45-like"/>
    <property type="match status" value="1"/>
</dbReference>
<comment type="subcellular location">
    <subcellularLocation>
        <location evidence="2">Nucleus</location>
    </subcellularLocation>
</comment>
<evidence type="ECO:0000256" key="4">
    <source>
        <dbReference type="ARBA" id="ARBA00022723"/>
    </source>
</evidence>
<dbReference type="PANTHER" id="PTHR23235">
    <property type="entry name" value="KRUEPPEL-LIKE TRANSCRIPTION FACTOR"/>
    <property type="match status" value="1"/>
</dbReference>
<keyword evidence="5" id="KW-0677">Repeat</keyword>
<feature type="domain" description="C2H2-type" evidence="14">
    <location>
        <begin position="66"/>
        <end position="93"/>
    </location>
</feature>
<dbReference type="InterPro" id="IPR036236">
    <property type="entry name" value="Znf_C2H2_sf"/>
</dbReference>
<sequence length="642" mass="74546">MLQGHKEEPQSPTVDVKHDGQQQPGDSQGTHAPREPQKSSFKGTYAEDPQEGATKPRSSSRGKEEYKCEDCGKVFTCESRLIRHHRIHTGEKPYKCWDCGRGFTERGNLQCHQRTHTKEKPFLCTTCGRRFAWHSYLVKHQRTHTGERPYTCSQCGNSFRQSYHLRRHRKALHNGTCAGHVQGEKTQRWSRSRDKKEYTCEHCGKTFTRRSSLTCHRRIHTGEKPFKCWDCGRSFTERVRLLYHRRTHTKEKPHLCTTCGKRFSWRSNLITHQRIHTGLRPYICSHCGLTFRQRDHLRKHQQTLHNGAGTDKQKEEQCQPREEQRGMLQGREVEPQSPTVDVEHDGQQQPDDTQGSHAPRKPQKCSFKETCAGDPQGVTTQPPSSSTEKVYKCVDCRKIFTCGSNLSRHRRIHTGEKPFKCQDCGKSFRDSWSLLCHWRGHTEEKRFLCTTCGKRFSCSSNLIRHQLIHTGERPYTCSDCGKTFRQSYQLRRHQKAIHNGESSGAGTDKQKEEQCQPREEQRGMLQGHEEKPQSPTVDVEHDGQEQPDDTQGIHVPKEPQKCSFKGTCGEDPEEDTTQPRCRSRQKVYKCMDCEKVFIWQDRLSRHQRIHTGEKPFKCQDCGKSFTESGNLLCHQRTHTKEK</sequence>
<dbReference type="Gene3D" id="3.30.160.60">
    <property type="entry name" value="Classic Zinc Finger"/>
    <property type="match status" value="14"/>
</dbReference>
<evidence type="ECO:0000256" key="5">
    <source>
        <dbReference type="ARBA" id="ARBA00022737"/>
    </source>
</evidence>
<name>A0A8C8EC66_9STRI</name>
<evidence type="ECO:0000256" key="11">
    <source>
        <dbReference type="ARBA" id="ARBA00023242"/>
    </source>
</evidence>
<evidence type="ECO:0000256" key="2">
    <source>
        <dbReference type="ARBA" id="ARBA00004123"/>
    </source>
</evidence>
<dbReference type="GO" id="GO:0000981">
    <property type="term" value="F:DNA-binding transcription factor activity, RNA polymerase II-specific"/>
    <property type="evidence" value="ECO:0007669"/>
    <property type="project" value="TreeGrafter"/>
</dbReference>
<dbReference type="GO" id="GO:0000122">
    <property type="term" value="P:negative regulation of transcription by RNA polymerase II"/>
    <property type="evidence" value="ECO:0007669"/>
    <property type="project" value="UniProtKB-ARBA"/>
</dbReference>
<feature type="compositionally biased region" description="Polar residues" evidence="13">
    <location>
        <begin position="347"/>
        <end position="356"/>
    </location>
</feature>
<dbReference type="FunFam" id="3.30.160.60:FF:000478">
    <property type="entry name" value="Zinc finger protein 133"/>
    <property type="match status" value="1"/>
</dbReference>
<feature type="domain" description="C2H2-type" evidence="14">
    <location>
        <begin position="616"/>
        <end position="642"/>
    </location>
</feature>
<proteinExistence type="inferred from homology"/>
<feature type="compositionally biased region" description="Basic and acidic residues" evidence="13">
    <location>
        <begin position="508"/>
        <end position="544"/>
    </location>
</feature>
<feature type="region of interest" description="Disordered" evidence="13">
    <location>
        <begin position="301"/>
        <end position="369"/>
    </location>
</feature>
<feature type="domain" description="C2H2-type" evidence="14">
    <location>
        <begin position="226"/>
        <end position="253"/>
    </location>
</feature>
<feature type="compositionally biased region" description="Basic and acidic residues" evidence="13">
    <location>
        <begin position="1"/>
        <end position="20"/>
    </location>
</feature>
<keyword evidence="7" id="KW-0862">Zinc</keyword>
<dbReference type="Pfam" id="PF00096">
    <property type="entry name" value="zf-C2H2"/>
    <property type="match status" value="12"/>
</dbReference>
<dbReference type="PANTHER" id="PTHR23235:SF120">
    <property type="entry name" value="KRUPPEL-LIKE FACTOR 15"/>
    <property type="match status" value="1"/>
</dbReference>
<feature type="domain" description="C2H2-type" evidence="14">
    <location>
        <begin position="94"/>
        <end position="121"/>
    </location>
</feature>
<evidence type="ECO:0000313" key="16">
    <source>
        <dbReference type="Proteomes" id="UP000694552"/>
    </source>
</evidence>
<evidence type="ECO:0000259" key="14">
    <source>
        <dbReference type="PROSITE" id="PS50157"/>
    </source>
</evidence>
<reference evidence="15" key="1">
    <citation type="submission" date="2025-08" db="UniProtKB">
        <authorList>
            <consortium name="Ensembl"/>
        </authorList>
    </citation>
    <scope>IDENTIFICATION</scope>
</reference>
<dbReference type="SUPFAM" id="SSF57667">
    <property type="entry name" value="beta-beta-alpha zinc fingers"/>
    <property type="match status" value="7"/>
</dbReference>
<evidence type="ECO:0000256" key="7">
    <source>
        <dbReference type="ARBA" id="ARBA00022833"/>
    </source>
</evidence>
<evidence type="ECO:0000313" key="15">
    <source>
        <dbReference type="Ensembl" id="ENSOSUP00000016629.1"/>
    </source>
</evidence>
<feature type="domain" description="C2H2-type" evidence="14">
    <location>
        <begin position="447"/>
        <end position="474"/>
    </location>
</feature>
<dbReference type="AlphaFoldDB" id="A0A8C8EC66"/>
<dbReference type="FunFam" id="3.30.160.60:FF:000862">
    <property type="entry name" value="zinc finger protein 697"/>
    <property type="match status" value="1"/>
</dbReference>
<feature type="domain" description="C2H2-type" evidence="14">
    <location>
        <begin position="282"/>
        <end position="310"/>
    </location>
</feature>
<evidence type="ECO:0000256" key="9">
    <source>
        <dbReference type="ARBA" id="ARBA00023125"/>
    </source>
</evidence>
<evidence type="ECO:0000256" key="10">
    <source>
        <dbReference type="ARBA" id="ARBA00023163"/>
    </source>
</evidence>
<accession>A0A8C8EC66</accession>
<keyword evidence="16" id="KW-1185">Reference proteome</keyword>
<feature type="domain" description="C2H2-type" evidence="14">
    <location>
        <begin position="122"/>
        <end position="149"/>
    </location>
</feature>
<dbReference type="FunFam" id="3.30.160.60:FF:001530">
    <property type="entry name" value="Zinc finger protein 268"/>
    <property type="match status" value="1"/>
</dbReference>
<feature type="domain" description="C2H2-type" evidence="14">
    <location>
        <begin position="254"/>
        <end position="281"/>
    </location>
</feature>
<dbReference type="GO" id="GO:0045595">
    <property type="term" value="P:regulation of cell differentiation"/>
    <property type="evidence" value="ECO:0007669"/>
    <property type="project" value="UniProtKB-ARBA"/>
</dbReference>
<feature type="domain" description="C2H2-type" evidence="14">
    <location>
        <begin position="588"/>
        <end position="615"/>
    </location>
</feature>
<evidence type="ECO:0000256" key="3">
    <source>
        <dbReference type="ARBA" id="ARBA00006991"/>
    </source>
</evidence>
<dbReference type="InterPro" id="IPR013087">
    <property type="entry name" value="Znf_C2H2_type"/>
</dbReference>
<dbReference type="FunFam" id="3.30.160.60:FF:000097">
    <property type="entry name" value="Zinc finger protein"/>
    <property type="match status" value="1"/>
</dbReference>
<keyword evidence="9" id="KW-0238">DNA-binding</keyword>
<feature type="domain" description="C2H2-type" evidence="14">
    <location>
        <begin position="198"/>
        <end position="225"/>
    </location>
</feature>
<dbReference type="FunFam" id="3.30.160.60:FF:000624">
    <property type="entry name" value="zinc finger protein 697"/>
    <property type="match status" value="1"/>
</dbReference>
<evidence type="ECO:0000256" key="1">
    <source>
        <dbReference type="ARBA" id="ARBA00003767"/>
    </source>
</evidence>
<dbReference type="FunFam" id="3.30.160.60:FF:001239">
    <property type="entry name" value="Zinc finger protein 615"/>
    <property type="match status" value="1"/>
</dbReference>
<keyword evidence="4" id="KW-0479">Metal-binding</keyword>
<dbReference type="PROSITE" id="PS00028">
    <property type="entry name" value="ZINC_FINGER_C2H2_1"/>
    <property type="match status" value="14"/>
</dbReference>
<feature type="region of interest" description="Disordered" evidence="13">
    <location>
        <begin position="498"/>
        <end position="559"/>
    </location>
</feature>
<dbReference type="GO" id="GO:0005634">
    <property type="term" value="C:nucleus"/>
    <property type="evidence" value="ECO:0007669"/>
    <property type="project" value="UniProtKB-SubCell"/>
</dbReference>
<dbReference type="FunFam" id="3.30.160.60:FF:000912">
    <property type="entry name" value="Zinc finger protein 660"/>
    <property type="match status" value="1"/>
</dbReference>
<evidence type="ECO:0000256" key="6">
    <source>
        <dbReference type="ARBA" id="ARBA00022771"/>
    </source>
</evidence>
<keyword evidence="10" id="KW-0804">Transcription</keyword>
<feature type="region of interest" description="Disordered" evidence="13">
    <location>
        <begin position="1"/>
        <end position="63"/>
    </location>
</feature>
<protein>
    <recommendedName>
        <fullName evidence="14">C2H2-type domain-containing protein</fullName>
    </recommendedName>
</protein>
<evidence type="ECO:0000256" key="8">
    <source>
        <dbReference type="ARBA" id="ARBA00023015"/>
    </source>
</evidence>
<feature type="compositionally biased region" description="Polar residues" evidence="13">
    <location>
        <begin position="21"/>
        <end position="30"/>
    </location>
</feature>
<feature type="domain" description="C2H2-type" evidence="14">
    <location>
        <begin position="419"/>
        <end position="446"/>
    </location>
</feature>
<dbReference type="Proteomes" id="UP000694552">
    <property type="component" value="Unplaced"/>
</dbReference>
<dbReference type="FunFam" id="3.30.160.60:FF:000052">
    <property type="entry name" value="zinc finger protein 546 isoform X1"/>
    <property type="match status" value="2"/>
</dbReference>
<feature type="domain" description="C2H2-type" evidence="14">
    <location>
        <begin position="150"/>
        <end position="178"/>
    </location>
</feature>
<dbReference type="FunFam" id="3.30.160.60:FF:000466">
    <property type="entry name" value="zinc finger protein 62 homolog"/>
    <property type="match status" value="1"/>
</dbReference>
<feature type="domain" description="C2H2-type" evidence="14">
    <location>
        <begin position="475"/>
        <end position="503"/>
    </location>
</feature>
<evidence type="ECO:0000256" key="13">
    <source>
        <dbReference type="SAM" id="MobiDB-lite"/>
    </source>
</evidence>
<dbReference type="SMART" id="SM00355">
    <property type="entry name" value="ZnF_C2H2"/>
    <property type="match status" value="14"/>
</dbReference>
<keyword evidence="11" id="KW-0539">Nucleus</keyword>
<dbReference type="GO" id="GO:0008270">
    <property type="term" value="F:zinc ion binding"/>
    <property type="evidence" value="ECO:0007669"/>
    <property type="project" value="UniProtKB-KW"/>
</dbReference>
<dbReference type="PROSITE" id="PS50157">
    <property type="entry name" value="ZINC_FINGER_C2H2_2"/>
    <property type="match status" value="14"/>
</dbReference>
<organism evidence="15 16">
    <name type="scientific">Otus sunia</name>
    <name type="common">Oriental scops-owl</name>
    <dbReference type="NCBI Taxonomy" id="257818"/>
    <lineage>
        <taxon>Eukaryota</taxon>
        <taxon>Metazoa</taxon>
        <taxon>Chordata</taxon>
        <taxon>Craniata</taxon>
        <taxon>Vertebrata</taxon>
        <taxon>Euteleostomi</taxon>
        <taxon>Archelosauria</taxon>
        <taxon>Archosauria</taxon>
        <taxon>Dinosauria</taxon>
        <taxon>Saurischia</taxon>
        <taxon>Theropoda</taxon>
        <taxon>Coelurosauria</taxon>
        <taxon>Aves</taxon>
        <taxon>Neognathae</taxon>
        <taxon>Neoaves</taxon>
        <taxon>Telluraves</taxon>
        <taxon>Strigiformes</taxon>
        <taxon>Strigidae</taxon>
        <taxon>Otus</taxon>
    </lineage>
</organism>
<feature type="domain" description="C2H2-type" evidence="14">
    <location>
        <begin position="391"/>
        <end position="418"/>
    </location>
</feature>
<comment type="similarity">
    <text evidence="3">Belongs to the krueppel C2H2-type zinc-finger protein family.</text>
</comment>
<feature type="compositionally biased region" description="Basic and acidic residues" evidence="13">
    <location>
        <begin position="311"/>
        <end position="325"/>
    </location>
</feature>
<dbReference type="Ensembl" id="ENSOSUT00000017198.1">
    <property type="protein sequence ID" value="ENSOSUP00000016629.1"/>
    <property type="gene ID" value="ENSOSUG00000011872.1"/>
</dbReference>
<evidence type="ECO:0000256" key="12">
    <source>
        <dbReference type="PROSITE-ProRule" id="PRU00042"/>
    </source>
</evidence>
<keyword evidence="8" id="KW-0805">Transcription regulation</keyword>
<dbReference type="FunFam" id="3.30.160.60:FF:000506">
    <property type="entry name" value="Zinc finger protein 23"/>
    <property type="match status" value="1"/>
</dbReference>